<organism evidence="2 3">
    <name type="scientific">Brenthis ino</name>
    <name type="common">lesser marbled fritillary</name>
    <dbReference type="NCBI Taxonomy" id="405034"/>
    <lineage>
        <taxon>Eukaryota</taxon>
        <taxon>Metazoa</taxon>
        <taxon>Ecdysozoa</taxon>
        <taxon>Arthropoda</taxon>
        <taxon>Hexapoda</taxon>
        <taxon>Insecta</taxon>
        <taxon>Pterygota</taxon>
        <taxon>Neoptera</taxon>
        <taxon>Endopterygota</taxon>
        <taxon>Lepidoptera</taxon>
        <taxon>Glossata</taxon>
        <taxon>Ditrysia</taxon>
        <taxon>Papilionoidea</taxon>
        <taxon>Nymphalidae</taxon>
        <taxon>Heliconiinae</taxon>
        <taxon>Argynnini</taxon>
        <taxon>Brenthis</taxon>
    </lineage>
</organism>
<reference evidence="2" key="1">
    <citation type="submission" date="2021-12" db="EMBL/GenBank/DDBJ databases">
        <authorList>
            <person name="Martin H S."/>
        </authorList>
    </citation>
    <scope>NUCLEOTIDE SEQUENCE</scope>
</reference>
<feature type="compositionally biased region" description="Basic and acidic residues" evidence="1">
    <location>
        <begin position="141"/>
        <end position="153"/>
    </location>
</feature>
<dbReference type="Proteomes" id="UP000838878">
    <property type="component" value="Chromosome 8"/>
</dbReference>
<name>A0A8J9V1A0_9NEOP</name>
<proteinExistence type="predicted"/>
<feature type="compositionally biased region" description="Low complexity" evidence="1">
    <location>
        <begin position="64"/>
        <end position="107"/>
    </location>
</feature>
<feature type="region of interest" description="Disordered" evidence="1">
    <location>
        <begin position="34"/>
        <end position="222"/>
    </location>
</feature>
<evidence type="ECO:0000256" key="1">
    <source>
        <dbReference type="SAM" id="MobiDB-lite"/>
    </source>
</evidence>
<feature type="compositionally biased region" description="Polar residues" evidence="1">
    <location>
        <begin position="45"/>
        <end position="58"/>
    </location>
</feature>
<gene>
    <name evidence="2" type="ORF">BINO364_LOCUS15307</name>
</gene>
<dbReference type="AlphaFoldDB" id="A0A8J9V1A0"/>
<accession>A0A8J9V1A0</accession>
<feature type="non-terminal residue" evidence="2">
    <location>
        <position position="245"/>
    </location>
</feature>
<feature type="compositionally biased region" description="Polar residues" evidence="1">
    <location>
        <begin position="177"/>
        <end position="191"/>
    </location>
</feature>
<protein>
    <submittedName>
        <fullName evidence="2">Uncharacterized protein</fullName>
    </submittedName>
</protein>
<feature type="compositionally biased region" description="Basic and acidic residues" evidence="1">
    <location>
        <begin position="195"/>
        <end position="209"/>
    </location>
</feature>
<evidence type="ECO:0000313" key="3">
    <source>
        <dbReference type="Proteomes" id="UP000838878"/>
    </source>
</evidence>
<sequence length="245" mass="26351">MQTDRKDRNMDTATEFLLALIKYLKECHPEALKGFKAPQGPLQELLNQPNLKSRSRSVTPIKPAPSAQSTPAPSAQSTPAPSVQPSTSAQPVLTAQKPQAHSAHPAPSAQPAPPAQSAPSVQFITPSKPAKRAATKTITDTTDHDMETLREESDSTEDGFIPVESKKRKKKALKANNPATTSTVASLTKPSETNKQTDDQTPKTDDSETARASPRYAYNTQANAICGRSQTRIHTGPGADYERMG</sequence>
<dbReference type="EMBL" id="OV170228">
    <property type="protein sequence ID" value="CAH0730311.1"/>
    <property type="molecule type" value="Genomic_DNA"/>
</dbReference>
<keyword evidence="3" id="KW-1185">Reference proteome</keyword>
<evidence type="ECO:0000313" key="2">
    <source>
        <dbReference type="EMBL" id="CAH0730311.1"/>
    </source>
</evidence>